<feature type="region of interest" description="Disordered" evidence="1">
    <location>
        <begin position="146"/>
        <end position="170"/>
    </location>
</feature>
<feature type="compositionally biased region" description="Basic and acidic residues" evidence="1">
    <location>
        <begin position="149"/>
        <end position="159"/>
    </location>
</feature>
<sequence>MSTARLLGARLFVVTGFIVVLAGPLPAFGGGGEDTVLALTGRTATCTTVSVTQDPVPTNGPALWYRMSCPDGAELELLRKEQDDPAMRGPLIHHPSDLVRARPVAEYEGRKATVLQWMFQVAAGVFLLQSAAALIVGPIRWRFTTGLPDRPKPAAESRHRTSMPTNTTGQ</sequence>
<evidence type="ECO:0000256" key="1">
    <source>
        <dbReference type="SAM" id="MobiDB-lite"/>
    </source>
</evidence>
<evidence type="ECO:0000313" key="4">
    <source>
        <dbReference type="Proteomes" id="UP000249341"/>
    </source>
</evidence>
<proteinExistence type="predicted"/>
<accession>A0A327ZJW5</accession>
<dbReference type="EMBL" id="QLMJ01000002">
    <property type="protein sequence ID" value="RAK42276.1"/>
    <property type="molecule type" value="Genomic_DNA"/>
</dbReference>
<protein>
    <submittedName>
        <fullName evidence="3">Uncharacterized protein</fullName>
    </submittedName>
</protein>
<dbReference type="OrthoDB" id="3684017at2"/>
<keyword evidence="2" id="KW-0812">Transmembrane</keyword>
<feature type="transmembrane region" description="Helical" evidence="2">
    <location>
        <begin position="117"/>
        <end position="137"/>
    </location>
</feature>
<dbReference type="RefSeq" id="WP_111647451.1">
    <property type="nucleotide sequence ID" value="NZ_JACHWI010000003.1"/>
</dbReference>
<comment type="caution">
    <text evidence="3">The sequence shown here is derived from an EMBL/GenBank/DDBJ whole genome shotgun (WGS) entry which is preliminary data.</text>
</comment>
<keyword evidence="4" id="KW-1185">Reference proteome</keyword>
<organism evidence="3 4">
    <name type="scientific">Actinoplanes lutulentus</name>
    <dbReference type="NCBI Taxonomy" id="1287878"/>
    <lineage>
        <taxon>Bacteria</taxon>
        <taxon>Bacillati</taxon>
        <taxon>Actinomycetota</taxon>
        <taxon>Actinomycetes</taxon>
        <taxon>Micromonosporales</taxon>
        <taxon>Micromonosporaceae</taxon>
        <taxon>Actinoplanes</taxon>
    </lineage>
</organism>
<gene>
    <name evidence="3" type="ORF">B0I29_102101</name>
</gene>
<dbReference type="AlphaFoldDB" id="A0A327ZJW5"/>
<evidence type="ECO:0000256" key="2">
    <source>
        <dbReference type="SAM" id="Phobius"/>
    </source>
</evidence>
<dbReference type="Proteomes" id="UP000249341">
    <property type="component" value="Unassembled WGS sequence"/>
</dbReference>
<evidence type="ECO:0000313" key="3">
    <source>
        <dbReference type="EMBL" id="RAK42276.1"/>
    </source>
</evidence>
<keyword evidence="2" id="KW-0472">Membrane</keyword>
<reference evidence="3 4" key="1">
    <citation type="submission" date="2018-06" db="EMBL/GenBank/DDBJ databases">
        <title>Genomic Encyclopedia of Type Strains, Phase III (KMG-III): the genomes of soil and plant-associated and newly described type strains.</title>
        <authorList>
            <person name="Whitman W."/>
        </authorList>
    </citation>
    <scope>NUCLEOTIDE SEQUENCE [LARGE SCALE GENOMIC DNA]</scope>
    <source>
        <strain evidence="3 4">CGMCC 4.7090</strain>
    </source>
</reference>
<name>A0A327ZJW5_9ACTN</name>
<keyword evidence="2" id="KW-1133">Transmembrane helix</keyword>